<protein>
    <recommendedName>
        <fullName evidence="5">RxLR effector protein</fullName>
    </recommendedName>
</protein>
<organism evidence="6 7">
    <name type="scientific">Phytophthora boehmeriae</name>
    <dbReference type="NCBI Taxonomy" id="109152"/>
    <lineage>
        <taxon>Eukaryota</taxon>
        <taxon>Sar</taxon>
        <taxon>Stramenopiles</taxon>
        <taxon>Oomycota</taxon>
        <taxon>Peronosporomycetes</taxon>
        <taxon>Peronosporales</taxon>
        <taxon>Peronosporaceae</taxon>
        <taxon>Phytophthora</taxon>
    </lineage>
</organism>
<comment type="caution">
    <text evidence="6">The sequence shown here is derived from an EMBL/GenBank/DDBJ whole genome shotgun (WGS) entry which is preliminary data.</text>
</comment>
<dbReference type="PROSITE" id="PS51257">
    <property type="entry name" value="PROKAR_LIPOPROTEIN"/>
    <property type="match status" value="1"/>
</dbReference>
<dbReference type="OrthoDB" id="128134at2759"/>
<feature type="chain" id="PRO_5044953364" description="RxLR effector protein" evidence="5">
    <location>
        <begin position="25"/>
        <end position="267"/>
    </location>
</feature>
<proteinExistence type="inferred from homology"/>
<gene>
    <name evidence="6" type="ORF">PHYBOEH_009358</name>
</gene>
<evidence type="ECO:0000256" key="2">
    <source>
        <dbReference type="ARBA" id="ARBA00010400"/>
    </source>
</evidence>
<keyword evidence="4 5" id="KW-0732">Signal</keyword>
<dbReference type="Proteomes" id="UP000693981">
    <property type="component" value="Unassembled WGS sequence"/>
</dbReference>
<dbReference type="Pfam" id="PF16810">
    <property type="entry name" value="RXLR"/>
    <property type="match status" value="1"/>
</dbReference>
<evidence type="ECO:0000313" key="7">
    <source>
        <dbReference type="Proteomes" id="UP000693981"/>
    </source>
</evidence>
<evidence type="ECO:0000256" key="1">
    <source>
        <dbReference type="ARBA" id="ARBA00004613"/>
    </source>
</evidence>
<name>A0A8T1VT75_9STRA</name>
<dbReference type="EMBL" id="JAGDFL010000589">
    <property type="protein sequence ID" value="KAG7384642.1"/>
    <property type="molecule type" value="Genomic_DNA"/>
</dbReference>
<evidence type="ECO:0000256" key="4">
    <source>
        <dbReference type="ARBA" id="ARBA00022729"/>
    </source>
</evidence>
<sequence length="267" mass="30768">MRPFQVLLLITFAFFACHHTLATATEIIPSKSSALTSPDSTVLDLRPHAGRFLRIANAAEAGNDAEDDPELDSTDTEERGILSSIQSKISSMKEKFSMSRKWRKWANTGQSDDAVKKELGLEGLSGTALTTHKNYKYYQKFAYKAEGLKLNGWVYDDISTYDVWKMLGLEKMIEKGVNFKNTPEYRTYQRYVRKYDDSNAIAPERHTLKFTGSDQEKMAKTDVWIAENRPKWFVKKMLGLKGMQKKQRVNDPDYKYYERYLQATGQH</sequence>
<comment type="similarity">
    <text evidence="2 5">Belongs to the RxLR effector family.</text>
</comment>
<comment type="domain">
    <text evidence="5">The RxLR-dEER motif acts to carry the protein into the host cell cytoplasm through binding to cell surface phosphatidylinositol-3-phosphate.</text>
</comment>
<evidence type="ECO:0000256" key="3">
    <source>
        <dbReference type="ARBA" id="ARBA00022525"/>
    </source>
</evidence>
<keyword evidence="3 5" id="KW-0964">Secreted</keyword>
<comment type="function">
    <text evidence="5">Effector that suppresses plant defense responses during pathogen infection.</text>
</comment>
<feature type="signal peptide" evidence="5">
    <location>
        <begin position="1"/>
        <end position="24"/>
    </location>
</feature>
<reference evidence="6" key="1">
    <citation type="submission" date="2021-02" db="EMBL/GenBank/DDBJ databases">
        <authorList>
            <person name="Palmer J.M."/>
        </authorList>
    </citation>
    <scope>NUCLEOTIDE SEQUENCE</scope>
    <source>
        <strain evidence="6">SCRP23</strain>
    </source>
</reference>
<evidence type="ECO:0000313" key="6">
    <source>
        <dbReference type="EMBL" id="KAG7384642.1"/>
    </source>
</evidence>
<comment type="subcellular location">
    <subcellularLocation>
        <location evidence="1 5">Secreted</location>
    </subcellularLocation>
</comment>
<dbReference type="AlphaFoldDB" id="A0A8T1VT75"/>
<keyword evidence="7" id="KW-1185">Reference proteome</keyword>
<dbReference type="InterPro" id="IPR031825">
    <property type="entry name" value="RXLR"/>
</dbReference>
<evidence type="ECO:0000256" key="5">
    <source>
        <dbReference type="RuleBase" id="RU367124"/>
    </source>
</evidence>
<accession>A0A8T1VT75</accession>